<proteinExistence type="predicted"/>
<evidence type="ECO:0000256" key="2">
    <source>
        <dbReference type="PIRNR" id="PIRNR002070"/>
    </source>
</evidence>
<dbReference type="CDD" id="cd04496">
    <property type="entry name" value="SSB_OBF"/>
    <property type="match status" value="1"/>
</dbReference>
<evidence type="ECO:0000256" key="1">
    <source>
        <dbReference type="ARBA" id="ARBA00023125"/>
    </source>
</evidence>
<dbReference type="RefSeq" id="WP_176070921.1">
    <property type="nucleotide sequence ID" value="NZ_JABWMJ010000011.1"/>
</dbReference>
<evidence type="ECO:0000313" key="4">
    <source>
        <dbReference type="EMBL" id="NUZ08079.1"/>
    </source>
</evidence>
<dbReference type="InterPro" id="IPR012340">
    <property type="entry name" value="NA-bd_OB-fold"/>
</dbReference>
<feature type="region of interest" description="Disordered" evidence="3">
    <location>
        <begin position="114"/>
        <end position="141"/>
    </location>
</feature>
<gene>
    <name evidence="4" type="ORF">HQN59_20135</name>
</gene>
<dbReference type="Pfam" id="PF00436">
    <property type="entry name" value="SSB"/>
    <property type="match status" value="1"/>
</dbReference>
<dbReference type="Gene3D" id="2.40.50.140">
    <property type="entry name" value="Nucleic acid-binding proteins"/>
    <property type="match status" value="1"/>
</dbReference>
<dbReference type="SUPFAM" id="SSF50249">
    <property type="entry name" value="Nucleic acid-binding proteins"/>
    <property type="match status" value="1"/>
</dbReference>
<dbReference type="AlphaFoldDB" id="A0A7Y6NRR4"/>
<evidence type="ECO:0000313" key="5">
    <source>
        <dbReference type="Proteomes" id="UP000529637"/>
    </source>
</evidence>
<evidence type="ECO:0000256" key="3">
    <source>
        <dbReference type="SAM" id="MobiDB-lite"/>
    </source>
</evidence>
<organism evidence="4 5">
    <name type="scientific">Piscinibacter koreensis</name>
    <dbReference type="NCBI Taxonomy" id="2742824"/>
    <lineage>
        <taxon>Bacteria</taxon>
        <taxon>Pseudomonadati</taxon>
        <taxon>Pseudomonadota</taxon>
        <taxon>Betaproteobacteria</taxon>
        <taxon>Burkholderiales</taxon>
        <taxon>Sphaerotilaceae</taxon>
        <taxon>Piscinibacter</taxon>
    </lineage>
</organism>
<accession>A0A7Y6NRR4</accession>
<keyword evidence="5" id="KW-1185">Reference proteome</keyword>
<dbReference type="InterPro" id="IPR011344">
    <property type="entry name" value="ssDNA-bd"/>
</dbReference>
<name>A0A7Y6NRR4_9BURK</name>
<dbReference type="Proteomes" id="UP000529637">
    <property type="component" value="Unassembled WGS sequence"/>
</dbReference>
<dbReference type="PROSITE" id="PS50935">
    <property type="entry name" value="SSB"/>
    <property type="match status" value="1"/>
</dbReference>
<dbReference type="PIRSF" id="PIRSF002070">
    <property type="entry name" value="SSB"/>
    <property type="match status" value="1"/>
</dbReference>
<reference evidence="4 5" key="1">
    <citation type="submission" date="2020-06" db="EMBL/GenBank/DDBJ databases">
        <title>Schlegella sp. ID0723 isolated from air conditioner.</title>
        <authorList>
            <person name="Kim D.Y."/>
            <person name="Kim D.-U."/>
        </authorList>
    </citation>
    <scope>NUCLEOTIDE SEQUENCE [LARGE SCALE GENOMIC DNA]</scope>
    <source>
        <strain evidence="4 5">ID0723</strain>
    </source>
</reference>
<dbReference type="InterPro" id="IPR000424">
    <property type="entry name" value="Primosome_PriB/ssb"/>
</dbReference>
<protein>
    <recommendedName>
        <fullName evidence="2">Single-stranded DNA-binding protein</fullName>
    </recommendedName>
</protein>
<keyword evidence="1 2" id="KW-0238">DNA-binding</keyword>
<comment type="caution">
    <text evidence="4">The sequence shown here is derived from an EMBL/GenBank/DDBJ whole genome shotgun (WGS) entry which is preliminary data.</text>
</comment>
<dbReference type="GO" id="GO:0003697">
    <property type="term" value="F:single-stranded DNA binding"/>
    <property type="evidence" value="ECO:0007669"/>
    <property type="project" value="InterPro"/>
</dbReference>
<dbReference type="GO" id="GO:0006260">
    <property type="term" value="P:DNA replication"/>
    <property type="evidence" value="ECO:0007669"/>
    <property type="project" value="InterPro"/>
</dbReference>
<sequence>MAFVRVEQRNARLASAIRLEQVNGREGLVARGTVTVISNVRRGNEPEEATAIPWTLWGKQAENAAEYLGKGSRVNVVGRLRNNNYTDASGITVYGYGFTCEEIDYLDSKAEAEARRARQAKAAPQTPTGQGTPAGDDDIPF</sequence>
<dbReference type="EMBL" id="JABWMJ010000011">
    <property type="protein sequence ID" value="NUZ08079.1"/>
    <property type="molecule type" value="Genomic_DNA"/>
</dbReference>